<keyword evidence="3" id="KW-1185">Reference proteome</keyword>
<comment type="caution">
    <text evidence="2">The sequence shown here is derived from an EMBL/GenBank/DDBJ whole genome shotgun (WGS) entry which is preliminary data.</text>
</comment>
<proteinExistence type="predicted"/>
<reference evidence="2 3" key="1">
    <citation type="journal article" date="2015" name="Genome Biol.">
        <title>Comparative genomics of Steinernema reveals deeply conserved gene regulatory networks.</title>
        <authorList>
            <person name="Dillman A.R."/>
            <person name="Macchietto M."/>
            <person name="Porter C.F."/>
            <person name="Rogers A."/>
            <person name="Williams B."/>
            <person name="Antoshechkin I."/>
            <person name="Lee M.M."/>
            <person name="Goodwin Z."/>
            <person name="Lu X."/>
            <person name="Lewis E.E."/>
            <person name="Goodrich-Blair H."/>
            <person name="Stock S.P."/>
            <person name="Adams B.J."/>
            <person name="Sternberg P.W."/>
            <person name="Mortazavi A."/>
        </authorList>
    </citation>
    <scope>NUCLEOTIDE SEQUENCE [LARGE SCALE GENOMIC DNA]</scope>
    <source>
        <strain evidence="2 3">ALL</strain>
    </source>
</reference>
<feature type="compositionally biased region" description="Acidic residues" evidence="1">
    <location>
        <begin position="24"/>
        <end position="33"/>
    </location>
</feature>
<sequence>MESQDPQNDVGSAEEAEIEHPEADIEDEVDIEGLDAIPEVLEEDEEDPEGDPDDSPPPNPNVVSFMQRYVFPNQEQLPGVPLPNLSLFNICANNILFGPNRMQPSTVKPLLPKTVVRRLEYYFEDVEAFVRRRTFATQSDYSELIRRYAVLHDHATFVCIDSDATVIQMKPFLLPEDYFALCALNGLEDECNIIWDKHFRDPDGVNGNQLLSLSTTEIVHDFAMHFGGGSPLRYSQLAYDASCHGLRVLMLKCLDKVPEDEIGAVLSKCVFGAAQAEDDYWDVMDALWCHKHRQKITLRAFCDMLEDMSTDDSVASFDDWAQDVICKFIEFSDDTPFAQIASRIFLSWIKDDDAEVLDAKIKRQLKNSSDERDLHDLKMYNYMRSMDPLSEDTLAQLLKNTKFSFLHLPEEEARMEGLKKKIQIAAQSGNVEEVLMWMKAEYPAIPFSETLKAMARDIIKQVHAPQGGEASTSTPPEVPSPLSTACSSSSGLDHPDAQQQESFSRYRKRPHPDSDDDEEDDAVSRDRDFETSVKRYCAGLNDEAMERFKNGVRGLMDNGSGT</sequence>
<accession>A0A4U5N1K5</accession>
<gene>
    <name evidence="2" type="ORF">L596_017402</name>
</gene>
<feature type="compositionally biased region" description="Low complexity" evidence="1">
    <location>
        <begin position="480"/>
        <end position="490"/>
    </location>
</feature>
<feature type="compositionally biased region" description="Basic and acidic residues" evidence="1">
    <location>
        <begin position="522"/>
        <end position="531"/>
    </location>
</feature>
<evidence type="ECO:0000313" key="2">
    <source>
        <dbReference type="EMBL" id="TKR76236.1"/>
    </source>
</evidence>
<feature type="region of interest" description="Disordered" evidence="1">
    <location>
        <begin position="464"/>
        <end position="531"/>
    </location>
</feature>
<name>A0A4U5N1K5_STECR</name>
<dbReference type="AlphaFoldDB" id="A0A4U5N1K5"/>
<reference evidence="2 3" key="2">
    <citation type="journal article" date="2019" name="G3 (Bethesda)">
        <title>Hybrid Assembly of the Genome of the Entomopathogenic Nematode Steinernema carpocapsae Identifies the X-Chromosome.</title>
        <authorList>
            <person name="Serra L."/>
            <person name="Macchietto M."/>
            <person name="Macias-Munoz A."/>
            <person name="McGill C.J."/>
            <person name="Rodriguez I.M."/>
            <person name="Rodriguez B."/>
            <person name="Murad R."/>
            <person name="Mortazavi A."/>
        </authorList>
    </citation>
    <scope>NUCLEOTIDE SEQUENCE [LARGE SCALE GENOMIC DNA]</scope>
    <source>
        <strain evidence="2 3">ALL</strain>
    </source>
</reference>
<dbReference type="OrthoDB" id="10461959at2759"/>
<evidence type="ECO:0000256" key="1">
    <source>
        <dbReference type="SAM" id="MobiDB-lite"/>
    </source>
</evidence>
<feature type="compositionally biased region" description="Acidic residues" evidence="1">
    <location>
        <begin position="40"/>
        <end position="54"/>
    </location>
</feature>
<protein>
    <submittedName>
        <fullName evidence="2">Uncharacterized protein</fullName>
    </submittedName>
</protein>
<organism evidence="2 3">
    <name type="scientific">Steinernema carpocapsae</name>
    <name type="common">Entomopathogenic nematode</name>
    <dbReference type="NCBI Taxonomy" id="34508"/>
    <lineage>
        <taxon>Eukaryota</taxon>
        <taxon>Metazoa</taxon>
        <taxon>Ecdysozoa</taxon>
        <taxon>Nematoda</taxon>
        <taxon>Chromadorea</taxon>
        <taxon>Rhabditida</taxon>
        <taxon>Tylenchina</taxon>
        <taxon>Panagrolaimomorpha</taxon>
        <taxon>Strongyloidoidea</taxon>
        <taxon>Steinernematidae</taxon>
        <taxon>Steinernema</taxon>
    </lineage>
</organism>
<dbReference type="EMBL" id="AZBU02000005">
    <property type="protein sequence ID" value="TKR76236.1"/>
    <property type="molecule type" value="Genomic_DNA"/>
</dbReference>
<dbReference type="Proteomes" id="UP000298663">
    <property type="component" value="Unassembled WGS sequence"/>
</dbReference>
<feature type="compositionally biased region" description="Polar residues" evidence="1">
    <location>
        <begin position="1"/>
        <end position="10"/>
    </location>
</feature>
<evidence type="ECO:0000313" key="3">
    <source>
        <dbReference type="Proteomes" id="UP000298663"/>
    </source>
</evidence>
<feature type="region of interest" description="Disordered" evidence="1">
    <location>
        <begin position="1"/>
        <end position="63"/>
    </location>
</feature>